<feature type="transmembrane region" description="Helical" evidence="1">
    <location>
        <begin position="140"/>
        <end position="161"/>
    </location>
</feature>
<evidence type="ECO:0000313" key="3">
    <source>
        <dbReference type="Proteomes" id="UP000815846"/>
    </source>
</evidence>
<feature type="transmembrane region" description="Helical" evidence="1">
    <location>
        <begin position="105"/>
        <end position="128"/>
    </location>
</feature>
<comment type="caution">
    <text evidence="2">The sequence shown here is derived from an EMBL/GenBank/DDBJ whole genome shotgun (WGS) entry which is preliminary data.</text>
</comment>
<reference evidence="2 3" key="1">
    <citation type="submission" date="2019-08" db="EMBL/GenBank/DDBJ databases">
        <title>Microbe sample from Colwellia echini.</title>
        <authorList>
            <person name="Christiansen L."/>
            <person name="Pathiraja D."/>
            <person name="Schultz-Johansen M."/>
            <person name="Choi I.-G."/>
            <person name="Stougaard P."/>
        </authorList>
    </citation>
    <scope>NUCLEOTIDE SEQUENCE [LARGE SCALE GENOMIC DNA]</scope>
    <source>
        <strain evidence="2 3">A3</strain>
    </source>
</reference>
<sequence length="272" mass="29178">MNQILTVASKEFYDGLRNRWLFSITLIFALCSIGLTYFGAVASGVEGVTSLSATITSLASLTVFLIPLIALLLSYDSFVGEQESGTLLLLLTYPLSKNQLLLGKFIGQGSIIALATLLGFGSSAILLYFQLGDIIVIKNFSIFIVSAILLGLSFIAIAYLISLSVNEKSKAAGIALITWFCFALVFDLALLALLVGYDQGMSQTALTQLMMLNPTDIFRLVNLSGLDTNEVNGALAAALNLGLSQGQLFSILLAWVALPLALALFIFDRKKL</sequence>
<keyword evidence="1" id="KW-0812">Transmembrane</keyword>
<evidence type="ECO:0000313" key="2">
    <source>
        <dbReference type="EMBL" id="TYK67000.1"/>
    </source>
</evidence>
<dbReference type="Pfam" id="PF12679">
    <property type="entry name" value="ABC2_membrane_2"/>
    <property type="match status" value="1"/>
</dbReference>
<keyword evidence="1" id="KW-1133">Transmembrane helix</keyword>
<feature type="transmembrane region" description="Helical" evidence="1">
    <location>
        <begin position="20"/>
        <end position="39"/>
    </location>
</feature>
<evidence type="ECO:0000256" key="1">
    <source>
        <dbReference type="SAM" id="Phobius"/>
    </source>
</evidence>
<dbReference type="RefSeq" id="WP_101343150.1">
    <property type="nucleotide sequence ID" value="NZ_PJAI02000001.1"/>
</dbReference>
<dbReference type="PANTHER" id="PTHR43471:SF1">
    <property type="entry name" value="ABC TRANSPORTER PERMEASE PROTEIN NOSY-RELATED"/>
    <property type="match status" value="1"/>
</dbReference>
<dbReference type="EMBL" id="PJAI02000001">
    <property type="protein sequence ID" value="TYK67000.1"/>
    <property type="molecule type" value="Genomic_DNA"/>
</dbReference>
<keyword evidence="1" id="KW-0472">Membrane</keyword>
<proteinExistence type="predicted"/>
<feature type="transmembrane region" description="Helical" evidence="1">
    <location>
        <begin position="248"/>
        <end position="267"/>
    </location>
</feature>
<feature type="transmembrane region" description="Helical" evidence="1">
    <location>
        <begin position="173"/>
        <end position="197"/>
    </location>
</feature>
<accession>A0ABY3N0M6</accession>
<dbReference type="Proteomes" id="UP000815846">
    <property type="component" value="Unassembled WGS sequence"/>
</dbReference>
<dbReference type="PANTHER" id="PTHR43471">
    <property type="entry name" value="ABC TRANSPORTER PERMEASE"/>
    <property type="match status" value="1"/>
</dbReference>
<protein>
    <submittedName>
        <fullName evidence="2">ABC transporter permease</fullName>
    </submittedName>
</protein>
<gene>
    <name evidence="2" type="ORF">CWS31_000190</name>
</gene>
<feature type="transmembrane region" description="Helical" evidence="1">
    <location>
        <begin position="51"/>
        <end position="73"/>
    </location>
</feature>
<name>A0ABY3N0M6_9GAMM</name>
<keyword evidence="3" id="KW-1185">Reference proteome</keyword>
<organism evidence="2 3">
    <name type="scientific">Colwellia echini</name>
    <dbReference type="NCBI Taxonomy" id="1982103"/>
    <lineage>
        <taxon>Bacteria</taxon>
        <taxon>Pseudomonadati</taxon>
        <taxon>Pseudomonadota</taxon>
        <taxon>Gammaproteobacteria</taxon>
        <taxon>Alteromonadales</taxon>
        <taxon>Colwelliaceae</taxon>
        <taxon>Colwellia</taxon>
    </lineage>
</organism>